<organism evidence="3 4">
    <name type="scientific">Nocardioides vastitatis</name>
    <dbReference type="NCBI Taxonomy" id="2568655"/>
    <lineage>
        <taxon>Bacteria</taxon>
        <taxon>Bacillati</taxon>
        <taxon>Actinomycetota</taxon>
        <taxon>Actinomycetes</taxon>
        <taxon>Propionibacteriales</taxon>
        <taxon>Nocardioidaceae</taxon>
        <taxon>Nocardioides</taxon>
    </lineage>
</organism>
<dbReference type="EMBL" id="JBHSNS010000017">
    <property type="protein sequence ID" value="MFC5731552.1"/>
    <property type="molecule type" value="Genomic_DNA"/>
</dbReference>
<name>A0ABW0ZMF4_9ACTN</name>
<keyword evidence="4" id="KW-1185">Reference proteome</keyword>
<accession>A0ABW0ZMF4</accession>
<comment type="caution">
    <text evidence="3">The sequence shown here is derived from an EMBL/GenBank/DDBJ whole genome shotgun (WGS) entry which is preliminary data.</text>
</comment>
<evidence type="ECO:0000256" key="1">
    <source>
        <dbReference type="SAM" id="MobiDB-lite"/>
    </source>
</evidence>
<gene>
    <name evidence="3" type="ORF">ACFPQB_21760</name>
</gene>
<evidence type="ECO:0000313" key="4">
    <source>
        <dbReference type="Proteomes" id="UP001596072"/>
    </source>
</evidence>
<dbReference type="Proteomes" id="UP001596072">
    <property type="component" value="Unassembled WGS sequence"/>
</dbReference>
<feature type="domain" description="Transposase IS4-like" evidence="2">
    <location>
        <begin position="9"/>
        <end position="99"/>
    </location>
</feature>
<dbReference type="InterPro" id="IPR002559">
    <property type="entry name" value="Transposase_11"/>
</dbReference>
<feature type="region of interest" description="Disordered" evidence="1">
    <location>
        <begin position="40"/>
        <end position="66"/>
    </location>
</feature>
<evidence type="ECO:0000259" key="2">
    <source>
        <dbReference type="Pfam" id="PF01609"/>
    </source>
</evidence>
<evidence type="ECO:0000313" key="3">
    <source>
        <dbReference type="EMBL" id="MFC5731552.1"/>
    </source>
</evidence>
<dbReference type="PANTHER" id="PTHR30007">
    <property type="entry name" value="PHP DOMAIN PROTEIN"/>
    <property type="match status" value="1"/>
</dbReference>
<reference evidence="4" key="1">
    <citation type="journal article" date="2019" name="Int. J. Syst. Evol. Microbiol.">
        <title>The Global Catalogue of Microorganisms (GCM) 10K type strain sequencing project: providing services to taxonomists for standard genome sequencing and annotation.</title>
        <authorList>
            <consortium name="The Broad Institute Genomics Platform"/>
            <consortium name="The Broad Institute Genome Sequencing Center for Infectious Disease"/>
            <person name="Wu L."/>
            <person name="Ma J."/>
        </authorList>
    </citation>
    <scope>NUCLEOTIDE SEQUENCE [LARGE SCALE GENOMIC DNA]</scope>
    <source>
        <strain evidence="4">YIM 94188</strain>
    </source>
</reference>
<dbReference type="PANTHER" id="PTHR30007:SF1">
    <property type="entry name" value="BLR1914 PROTEIN"/>
    <property type="match status" value="1"/>
</dbReference>
<dbReference type="Pfam" id="PF01609">
    <property type="entry name" value="DDE_Tnp_1"/>
    <property type="match status" value="1"/>
</dbReference>
<sequence length="113" mass="12886">MNRLGPGRPRTRPDALLGDKAYSSRDNRALLRARGIKTVIPQPPDQIAHRRRRGPAGGRRPSFDEDAYKGRNVIERSFNEHKQWRGIATRYDKLAAVYRGAVVLRPITLWLAT</sequence>
<dbReference type="RefSeq" id="WP_168798449.1">
    <property type="nucleotide sequence ID" value="NZ_JBHSNS010000017.1"/>
</dbReference>
<proteinExistence type="predicted"/>
<protein>
    <submittedName>
        <fullName evidence="3">Transposase</fullName>
    </submittedName>
</protein>